<protein>
    <submittedName>
        <fullName evidence="1">Uncharacterized protein</fullName>
    </submittedName>
</protein>
<evidence type="ECO:0000313" key="1">
    <source>
        <dbReference type="EMBL" id="GGJ79899.1"/>
    </source>
</evidence>
<proteinExistence type="predicted"/>
<dbReference type="EMBL" id="BMOE01000008">
    <property type="protein sequence ID" value="GGJ79899.1"/>
    <property type="molecule type" value="Genomic_DNA"/>
</dbReference>
<organism evidence="1 2">
    <name type="scientific">Deinococcus aquiradiocola</name>
    <dbReference type="NCBI Taxonomy" id="393059"/>
    <lineage>
        <taxon>Bacteria</taxon>
        <taxon>Thermotogati</taxon>
        <taxon>Deinococcota</taxon>
        <taxon>Deinococci</taxon>
        <taxon>Deinococcales</taxon>
        <taxon>Deinococcaceae</taxon>
        <taxon>Deinococcus</taxon>
    </lineage>
</organism>
<name>A0A917PI29_9DEIO</name>
<reference evidence="1" key="2">
    <citation type="submission" date="2020-09" db="EMBL/GenBank/DDBJ databases">
        <authorList>
            <person name="Sun Q."/>
            <person name="Ohkuma M."/>
        </authorList>
    </citation>
    <scope>NUCLEOTIDE SEQUENCE</scope>
    <source>
        <strain evidence="1">JCM 14371</strain>
    </source>
</reference>
<gene>
    <name evidence="1" type="ORF">GCM10008939_24710</name>
</gene>
<keyword evidence="2" id="KW-1185">Reference proteome</keyword>
<dbReference type="AlphaFoldDB" id="A0A917PI29"/>
<sequence length="46" mass="5223">MAGRFLRESARFRVRHPQVRVSLYLRVGAPVTALQMDRKAAHMGVS</sequence>
<dbReference type="Proteomes" id="UP000635726">
    <property type="component" value="Unassembled WGS sequence"/>
</dbReference>
<evidence type="ECO:0000313" key="2">
    <source>
        <dbReference type="Proteomes" id="UP000635726"/>
    </source>
</evidence>
<comment type="caution">
    <text evidence="1">The sequence shown here is derived from an EMBL/GenBank/DDBJ whole genome shotgun (WGS) entry which is preliminary data.</text>
</comment>
<accession>A0A917PI29</accession>
<reference evidence="1" key="1">
    <citation type="journal article" date="2014" name="Int. J. Syst. Evol. Microbiol.">
        <title>Complete genome sequence of Corynebacterium casei LMG S-19264T (=DSM 44701T), isolated from a smear-ripened cheese.</title>
        <authorList>
            <consortium name="US DOE Joint Genome Institute (JGI-PGF)"/>
            <person name="Walter F."/>
            <person name="Albersmeier A."/>
            <person name="Kalinowski J."/>
            <person name="Ruckert C."/>
        </authorList>
    </citation>
    <scope>NUCLEOTIDE SEQUENCE</scope>
    <source>
        <strain evidence="1">JCM 14371</strain>
    </source>
</reference>